<protein>
    <submittedName>
        <fullName evidence="1">Uncharacterized protein</fullName>
    </submittedName>
</protein>
<reference evidence="1" key="2">
    <citation type="submission" date="2021-02" db="EMBL/GenBank/DDBJ databases">
        <authorList>
            <person name="Kimball J.A."/>
            <person name="Haas M.W."/>
            <person name="Macchietto M."/>
            <person name="Kono T."/>
            <person name="Duquette J."/>
            <person name="Shao M."/>
        </authorList>
    </citation>
    <scope>NUCLEOTIDE SEQUENCE</scope>
    <source>
        <tissue evidence="1">Fresh leaf tissue</tissue>
    </source>
</reference>
<gene>
    <name evidence="1" type="ORF">GUJ93_ZPchr0008g12945</name>
</gene>
<dbReference type="Proteomes" id="UP000729402">
    <property type="component" value="Unassembled WGS sequence"/>
</dbReference>
<sequence>MILFLTSTTLGYLLVNWNDMTYYVIHKENIFKRAGDGYWSFDPARQDRFVQRWVDALTDARVTHELGASGSLTGHRLLNMTKDLLQKKEHEKMYQNGKKRGKARGGGRVCRGGTRLVCLPGTGYRVHRSVHPEPFSLLYTCSLLVDLYFAYALLHGPVMSKEKVLKNREEDLKIRVCPLIPLLPYSLELIDLTFCHFYEEIPCVQ</sequence>
<name>A0A8J5RK27_ZIZPA</name>
<dbReference type="AlphaFoldDB" id="A0A8J5RK27"/>
<dbReference type="OrthoDB" id="1529040at2759"/>
<evidence type="ECO:0000313" key="1">
    <source>
        <dbReference type="EMBL" id="KAG8048232.1"/>
    </source>
</evidence>
<comment type="caution">
    <text evidence="1">The sequence shown here is derived from an EMBL/GenBank/DDBJ whole genome shotgun (WGS) entry which is preliminary data.</text>
</comment>
<accession>A0A8J5RK27</accession>
<evidence type="ECO:0000313" key="2">
    <source>
        <dbReference type="Proteomes" id="UP000729402"/>
    </source>
</evidence>
<reference evidence="1" key="1">
    <citation type="journal article" date="2021" name="bioRxiv">
        <title>Whole Genome Assembly and Annotation of Northern Wild Rice, Zizania palustris L., Supports a Whole Genome Duplication in the Zizania Genus.</title>
        <authorList>
            <person name="Haas M."/>
            <person name="Kono T."/>
            <person name="Macchietto M."/>
            <person name="Millas R."/>
            <person name="McGilp L."/>
            <person name="Shao M."/>
            <person name="Duquette J."/>
            <person name="Hirsch C.N."/>
            <person name="Kimball J."/>
        </authorList>
    </citation>
    <scope>NUCLEOTIDE SEQUENCE</scope>
    <source>
        <tissue evidence="1">Fresh leaf tissue</tissue>
    </source>
</reference>
<organism evidence="1 2">
    <name type="scientific">Zizania palustris</name>
    <name type="common">Northern wild rice</name>
    <dbReference type="NCBI Taxonomy" id="103762"/>
    <lineage>
        <taxon>Eukaryota</taxon>
        <taxon>Viridiplantae</taxon>
        <taxon>Streptophyta</taxon>
        <taxon>Embryophyta</taxon>
        <taxon>Tracheophyta</taxon>
        <taxon>Spermatophyta</taxon>
        <taxon>Magnoliopsida</taxon>
        <taxon>Liliopsida</taxon>
        <taxon>Poales</taxon>
        <taxon>Poaceae</taxon>
        <taxon>BOP clade</taxon>
        <taxon>Oryzoideae</taxon>
        <taxon>Oryzeae</taxon>
        <taxon>Zizaniinae</taxon>
        <taxon>Zizania</taxon>
    </lineage>
</organism>
<dbReference type="EMBL" id="JAAALK010000290">
    <property type="protein sequence ID" value="KAG8048232.1"/>
    <property type="molecule type" value="Genomic_DNA"/>
</dbReference>
<proteinExistence type="predicted"/>
<keyword evidence="2" id="KW-1185">Reference proteome</keyword>